<proteinExistence type="inferred from homology"/>
<dbReference type="RefSeq" id="WP_259542821.1">
    <property type="nucleotide sequence ID" value="NZ_JANLCJ010000143.1"/>
</dbReference>
<name>A0ABT2H9W9_9MICO</name>
<dbReference type="Proteomes" id="UP001165586">
    <property type="component" value="Unassembled WGS sequence"/>
</dbReference>
<dbReference type="PANTHER" id="PTHR32097">
    <property type="entry name" value="CAMP-BINDING PROTEIN 1-RELATED"/>
    <property type="match status" value="1"/>
</dbReference>
<dbReference type="EMBL" id="JANLCJ010000143">
    <property type="protein sequence ID" value="MCS5736732.1"/>
    <property type="molecule type" value="Genomic_DNA"/>
</dbReference>
<dbReference type="CDD" id="cd06974">
    <property type="entry name" value="TerD_like"/>
    <property type="match status" value="1"/>
</dbReference>
<reference evidence="3" key="1">
    <citation type="submission" date="2022-08" db="EMBL/GenBank/DDBJ databases">
        <authorList>
            <person name="Deng Y."/>
            <person name="Han X.-F."/>
            <person name="Zhang Y.-Q."/>
        </authorList>
    </citation>
    <scope>NUCLEOTIDE SEQUENCE</scope>
    <source>
        <strain evidence="3">CPCC 203386</strain>
    </source>
</reference>
<dbReference type="Pfam" id="PF02342">
    <property type="entry name" value="TerD"/>
    <property type="match status" value="1"/>
</dbReference>
<sequence>MAIILAKGGEINLTKAAAALTQYKFGLSWDKDADLDAVAILLGEDGKILPPDDGHISYYGNCTKNKFKNPENPVAGLVHSGDARNGAAEGDDETITIDTTKVSDKVKAILLAVTSYSDGDAVPFAAAAAPVAKLYNDKDQALFEIKLDENAAFSTCVEFIKLARTAEGWVVTNLTNPIGASNKNGLTDLLAAYQ</sequence>
<comment type="caution">
    <text evidence="3">The sequence shown here is derived from an EMBL/GenBank/DDBJ whole genome shotgun (WGS) entry which is preliminary data.</text>
</comment>
<dbReference type="Gene3D" id="2.60.60.30">
    <property type="entry name" value="sav2460 like domains"/>
    <property type="match status" value="1"/>
</dbReference>
<feature type="domain" description="TerD" evidence="2">
    <location>
        <begin position="1"/>
        <end position="193"/>
    </location>
</feature>
<dbReference type="PANTHER" id="PTHR32097:SF4">
    <property type="entry name" value="GENERAL STRESS PROTEIN 16U"/>
    <property type="match status" value="1"/>
</dbReference>
<comment type="similarity">
    <text evidence="1">Belongs to the CAPAB/TerDEXZ family.</text>
</comment>
<evidence type="ECO:0000259" key="2">
    <source>
        <dbReference type="Pfam" id="PF02342"/>
    </source>
</evidence>
<protein>
    <submittedName>
        <fullName evidence="3">TerD family protein</fullName>
    </submittedName>
</protein>
<organism evidence="3 4">
    <name type="scientific">Herbiconiux daphne</name>
    <dbReference type="NCBI Taxonomy" id="2970914"/>
    <lineage>
        <taxon>Bacteria</taxon>
        <taxon>Bacillati</taxon>
        <taxon>Actinomycetota</taxon>
        <taxon>Actinomycetes</taxon>
        <taxon>Micrococcales</taxon>
        <taxon>Microbacteriaceae</taxon>
        <taxon>Herbiconiux</taxon>
    </lineage>
</organism>
<evidence type="ECO:0000313" key="3">
    <source>
        <dbReference type="EMBL" id="MCS5736732.1"/>
    </source>
</evidence>
<gene>
    <name evidence="3" type="ORF">N1032_23660</name>
</gene>
<dbReference type="InterPro" id="IPR051324">
    <property type="entry name" value="Stress/Tellurium_Resist"/>
</dbReference>
<evidence type="ECO:0000313" key="4">
    <source>
        <dbReference type="Proteomes" id="UP001165586"/>
    </source>
</evidence>
<accession>A0ABT2H9W9</accession>
<keyword evidence="4" id="KW-1185">Reference proteome</keyword>
<dbReference type="InterPro" id="IPR003325">
    <property type="entry name" value="TerD"/>
</dbReference>
<evidence type="ECO:0000256" key="1">
    <source>
        <dbReference type="ARBA" id="ARBA00008775"/>
    </source>
</evidence>